<gene>
    <name evidence="1" type="ORF">A2570_02770</name>
</gene>
<dbReference type="AlphaFoldDB" id="A0A1G1XKI9"/>
<name>A0A1G1XKI9_9BACT</name>
<accession>A0A1G1XKI9</accession>
<dbReference type="EMBL" id="MHHY01000009">
    <property type="protein sequence ID" value="OGY40186.1"/>
    <property type="molecule type" value="Genomic_DNA"/>
</dbReference>
<evidence type="ECO:0000313" key="2">
    <source>
        <dbReference type="Proteomes" id="UP000178570"/>
    </source>
</evidence>
<sequence length="239" mass="27365">MKKIIILIIAACSILGASSWFIWSMRKNQVIITGVIRTSGLLDEEKQTRELTFANYQVTGFGDYDRAYQEEQIMGYYLVSDNMKDDLMGKCTRITGSVPEEWKNKDKIREAYGRSVLSVKSIKTIDYSNCNPYPDSLRQWPQQGNNLAKLILQGIVVRGARPAPDIGYDYLLKLSESFEKLSPNVENFPDKTGMIDIVPTINDQWIFLENNIGKEISLEGYLEWGYAESQYFSIINIKK</sequence>
<proteinExistence type="predicted"/>
<dbReference type="Proteomes" id="UP000178570">
    <property type="component" value="Unassembled WGS sequence"/>
</dbReference>
<comment type="caution">
    <text evidence="1">The sequence shown here is derived from an EMBL/GenBank/DDBJ whole genome shotgun (WGS) entry which is preliminary data.</text>
</comment>
<protein>
    <submittedName>
        <fullName evidence="1">Uncharacterized protein</fullName>
    </submittedName>
</protein>
<reference evidence="1 2" key="1">
    <citation type="journal article" date="2016" name="Nat. Commun.">
        <title>Thousands of microbial genomes shed light on interconnected biogeochemical processes in an aquifer system.</title>
        <authorList>
            <person name="Anantharaman K."/>
            <person name="Brown C.T."/>
            <person name="Hug L.A."/>
            <person name="Sharon I."/>
            <person name="Castelle C.J."/>
            <person name="Probst A.J."/>
            <person name="Thomas B.C."/>
            <person name="Singh A."/>
            <person name="Wilkins M.J."/>
            <person name="Karaoz U."/>
            <person name="Brodie E.L."/>
            <person name="Williams K.H."/>
            <person name="Hubbard S.S."/>
            <person name="Banfield J.F."/>
        </authorList>
    </citation>
    <scope>NUCLEOTIDE SEQUENCE [LARGE SCALE GENOMIC DNA]</scope>
</reference>
<organism evidence="1 2">
    <name type="scientific">Candidatus Brennerbacteria bacterium RIFOXYD1_FULL_41_16</name>
    <dbReference type="NCBI Taxonomy" id="1797529"/>
    <lineage>
        <taxon>Bacteria</taxon>
        <taxon>Candidatus Brenneribacteriota</taxon>
    </lineage>
</organism>
<evidence type="ECO:0000313" key="1">
    <source>
        <dbReference type="EMBL" id="OGY40186.1"/>
    </source>
</evidence>